<accession>A0A512IX95</accession>
<keyword evidence="4" id="KW-1185">Reference proteome</keyword>
<dbReference type="AlphaFoldDB" id="A0A512IX95"/>
<evidence type="ECO:0000313" key="2">
    <source>
        <dbReference type="EMBL" id="GLS67700.1"/>
    </source>
</evidence>
<dbReference type="RefSeq" id="WP_147024009.1">
    <property type="nucleotide sequence ID" value="NZ_BJZU01000004.1"/>
</dbReference>
<dbReference type="Proteomes" id="UP001156856">
    <property type="component" value="Unassembled WGS sequence"/>
</dbReference>
<dbReference type="EMBL" id="BJZU01000004">
    <property type="protein sequence ID" value="GEP02321.1"/>
    <property type="molecule type" value="Genomic_DNA"/>
</dbReference>
<dbReference type="EMBL" id="BSPK01000117">
    <property type="protein sequence ID" value="GLS67700.1"/>
    <property type="molecule type" value="Genomic_DNA"/>
</dbReference>
<proteinExistence type="predicted"/>
<reference evidence="4" key="2">
    <citation type="journal article" date="2019" name="Int. J. Syst. Evol. Microbiol.">
        <title>The Global Catalogue of Microorganisms (GCM) 10K type strain sequencing project: providing services to taxonomists for standard genome sequencing and annotation.</title>
        <authorList>
            <consortium name="The Broad Institute Genomics Platform"/>
            <consortium name="The Broad Institute Genome Sequencing Center for Infectious Disease"/>
            <person name="Wu L."/>
            <person name="Ma J."/>
        </authorList>
    </citation>
    <scope>NUCLEOTIDE SEQUENCE [LARGE SCALE GENOMIC DNA]</scope>
    <source>
        <strain evidence="4">NBRC 107715</strain>
    </source>
</reference>
<organism evidence="1 3">
    <name type="scientific">Methylobacterium oxalidis</name>
    <dbReference type="NCBI Taxonomy" id="944322"/>
    <lineage>
        <taxon>Bacteria</taxon>
        <taxon>Pseudomonadati</taxon>
        <taxon>Pseudomonadota</taxon>
        <taxon>Alphaproteobacteria</taxon>
        <taxon>Hyphomicrobiales</taxon>
        <taxon>Methylobacteriaceae</taxon>
        <taxon>Methylobacterium</taxon>
    </lineage>
</organism>
<reference evidence="1 3" key="3">
    <citation type="submission" date="2019-07" db="EMBL/GenBank/DDBJ databases">
        <title>Whole genome shotgun sequence of Methylobacterium oxalidis NBRC 107715.</title>
        <authorList>
            <person name="Hosoyama A."/>
            <person name="Uohara A."/>
            <person name="Ohji S."/>
            <person name="Ichikawa N."/>
        </authorList>
    </citation>
    <scope>NUCLEOTIDE SEQUENCE [LARGE SCALE GENOMIC DNA]</scope>
    <source>
        <strain evidence="1 3">NBRC 107715</strain>
    </source>
</reference>
<name>A0A512IX95_9HYPH</name>
<reference evidence="2" key="4">
    <citation type="submission" date="2023-01" db="EMBL/GenBank/DDBJ databases">
        <title>Draft genome sequence of Methylobacterium oxalidis strain NBRC 107715.</title>
        <authorList>
            <person name="Sun Q."/>
            <person name="Mori K."/>
        </authorList>
    </citation>
    <scope>NUCLEOTIDE SEQUENCE</scope>
    <source>
        <strain evidence="2">NBRC 107715</strain>
    </source>
</reference>
<dbReference type="OrthoDB" id="8003510at2"/>
<evidence type="ECO:0000313" key="4">
    <source>
        <dbReference type="Proteomes" id="UP001156856"/>
    </source>
</evidence>
<evidence type="ECO:0008006" key="5">
    <source>
        <dbReference type="Google" id="ProtNLM"/>
    </source>
</evidence>
<evidence type="ECO:0000313" key="1">
    <source>
        <dbReference type="EMBL" id="GEP02321.1"/>
    </source>
</evidence>
<gene>
    <name evidence="2" type="ORF">GCM10007888_60850</name>
    <name evidence="1" type="ORF">MOX02_03590</name>
</gene>
<dbReference type="SUPFAM" id="SSF141371">
    <property type="entry name" value="PilZ domain-like"/>
    <property type="match status" value="1"/>
</dbReference>
<dbReference type="Proteomes" id="UP000321960">
    <property type="component" value="Unassembled WGS sequence"/>
</dbReference>
<sequence length="83" mass="9531">MFVERREASRRNAFKLGSLFFHEEPHCLDCLIWNVSDFGALIEVEAHACPPQQFRVVATALNLDRNAVQTWRDGRKIGVSFVL</sequence>
<protein>
    <recommendedName>
        <fullName evidence="5">PilZ domain-containing protein</fullName>
    </recommendedName>
</protein>
<reference evidence="2" key="1">
    <citation type="journal article" date="2014" name="Int. J. Syst. Evol. Microbiol.">
        <title>Complete genome of a new Firmicutes species belonging to the dominant human colonic microbiota ('Ruminococcus bicirculans') reveals two chromosomes and a selective capacity to utilize plant glucans.</title>
        <authorList>
            <consortium name="NISC Comparative Sequencing Program"/>
            <person name="Wegmann U."/>
            <person name="Louis P."/>
            <person name="Goesmann A."/>
            <person name="Henrissat B."/>
            <person name="Duncan S.H."/>
            <person name="Flint H.J."/>
        </authorList>
    </citation>
    <scope>NUCLEOTIDE SEQUENCE</scope>
    <source>
        <strain evidence="2">NBRC 107715</strain>
    </source>
</reference>
<evidence type="ECO:0000313" key="3">
    <source>
        <dbReference type="Proteomes" id="UP000321960"/>
    </source>
</evidence>
<comment type="caution">
    <text evidence="1">The sequence shown here is derived from an EMBL/GenBank/DDBJ whole genome shotgun (WGS) entry which is preliminary data.</text>
</comment>